<dbReference type="Proteomes" id="UP000634139">
    <property type="component" value="Unassembled WGS sequence"/>
</dbReference>
<sequence>MLTWPIGGPPMGRFWLGMGATALVASQLPWLRVRRIVLLLLTLAMAVVYVSKTFNITIYNYELLLPFLLEVKPLRSPDYVIGGAVVLAALIAGWIMVPRVPRFAGPKPWLLGLLIVLAVTMIDNRATASTAGSYQGLPDPRNPFSSAVRQAGVEQPGKERRHLVIVLVEALGNPAGEEERRLFEADWNRPEWRTRYTVTRGTSPYYGSTTSAEMRELCSQWADYLTLDIAAANCLPKRYAAAGYKTTGWHAFPGWFFSRYQWWPKLGIQERNFAERSLQAGAKPCGGVFPGACDNDIAGIIGQRIKDAQQPQLHYWVTLNSHLPVLDDPSLGTTDCDHGGAVLADGPPMLCRIFVIHHQLANAISAMAMDPALPPTDILIVGDHMPPFFQRKARERFDGDKVPWVFLRAK</sequence>
<name>A0A918RKC9_9SPHN</name>
<keyword evidence="3" id="KW-1185">Reference proteome</keyword>
<keyword evidence="1" id="KW-0812">Transmembrane</keyword>
<evidence type="ECO:0008006" key="4">
    <source>
        <dbReference type="Google" id="ProtNLM"/>
    </source>
</evidence>
<feature type="transmembrane region" description="Helical" evidence="1">
    <location>
        <begin position="12"/>
        <end position="31"/>
    </location>
</feature>
<evidence type="ECO:0000256" key="1">
    <source>
        <dbReference type="SAM" id="Phobius"/>
    </source>
</evidence>
<organism evidence="2 3">
    <name type="scientific">Novosphingobium arvoryzae</name>
    <dbReference type="NCBI Taxonomy" id="1256514"/>
    <lineage>
        <taxon>Bacteria</taxon>
        <taxon>Pseudomonadati</taxon>
        <taxon>Pseudomonadota</taxon>
        <taxon>Alphaproteobacteria</taxon>
        <taxon>Sphingomonadales</taxon>
        <taxon>Sphingomonadaceae</taxon>
        <taxon>Novosphingobium</taxon>
    </lineage>
</organism>
<proteinExistence type="predicted"/>
<reference evidence="2" key="1">
    <citation type="journal article" date="2014" name="Int. J. Syst. Evol. Microbiol.">
        <title>Complete genome sequence of Corynebacterium casei LMG S-19264T (=DSM 44701T), isolated from a smear-ripened cheese.</title>
        <authorList>
            <consortium name="US DOE Joint Genome Institute (JGI-PGF)"/>
            <person name="Walter F."/>
            <person name="Albersmeier A."/>
            <person name="Kalinowski J."/>
            <person name="Ruckert C."/>
        </authorList>
    </citation>
    <scope>NUCLEOTIDE SEQUENCE</scope>
    <source>
        <strain evidence="2">KCTC 32422</strain>
    </source>
</reference>
<accession>A0A918RKC9</accession>
<feature type="transmembrane region" description="Helical" evidence="1">
    <location>
        <begin position="109"/>
        <end position="126"/>
    </location>
</feature>
<dbReference type="InterPro" id="IPR017850">
    <property type="entry name" value="Alkaline_phosphatase_core_sf"/>
</dbReference>
<evidence type="ECO:0000313" key="3">
    <source>
        <dbReference type="Proteomes" id="UP000634139"/>
    </source>
</evidence>
<feature type="transmembrane region" description="Helical" evidence="1">
    <location>
        <begin position="38"/>
        <end position="59"/>
    </location>
</feature>
<feature type="transmembrane region" description="Helical" evidence="1">
    <location>
        <begin position="79"/>
        <end position="97"/>
    </location>
</feature>
<gene>
    <name evidence="2" type="ORF">GCM10011617_21310</name>
</gene>
<evidence type="ECO:0000313" key="2">
    <source>
        <dbReference type="EMBL" id="GHA00407.1"/>
    </source>
</evidence>
<dbReference type="Gene3D" id="3.40.720.10">
    <property type="entry name" value="Alkaline Phosphatase, subunit A"/>
    <property type="match status" value="1"/>
</dbReference>
<dbReference type="AlphaFoldDB" id="A0A918RKC9"/>
<comment type="caution">
    <text evidence="2">The sequence shown here is derived from an EMBL/GenBank/DDBJ whole genome shotgun (WGS) entry which is preliminary data.</text>
</comment>
<keyword evidence="1" id="KW-0472">Membrane</keyword>
<reference evidence="2" key="2">
    <citation type="submission" date="2020-09" db="EMBL/GenBank/DDBJ databases">
        <authorList>
            <person name="Sun Q."/>
            <person name="Kim S."/>
        </authorList>
    </citation>
    <scope>NUCLEOTIDE SEQUENCE</scope>
    <source>
        <strain evidence="2">KCTC 32422</strain>
    </source>
</reference>
<dbReference type="EMBL" id="BMZD01000004">
    <property type="protein sequence ID" value="GHA00407.1"/>
    <property type="molecule type" value="Genomic_DNA"/>
</dbReference>
<keyword evidence="1" id="KW-1133">Transmembrane helix</keyword>
<protein>
    <recommendedName>
        <fullName evidence="4">Sulfatase N-terminal domain-containing protein</fullName>
    </recommendedName>
</protein>